<evidence type="ECO:0000259" key="1">
    <source>
        <dbReference type="PROSITE" id="PS50181"/>
    </source>
</evidence>
<accession>A0AAD3S9L3</accession>
<evidence type="ECO:0000313" key="2">
    <source>
        <dbReference type="EMBL" id="GMH07143.1"/>
    </source>
</evidence>
<proteinExistence type="predicted"/>
<dbReference type="PANTHER" id="PTHR31672">
    <property type="entry name" value="BNACNNG10540D PROTEIN"/>
    <property type="match status" value="1"/>
</dbReference>
<sequence>MADTLPEDLLVEILLRLPVKSVLRFRCVCRSWCSFIASSNFINAHLRHCNKRDDSLLLVRNYNTVEKKVIYALCHDNETLDEIMRIDFPVTSQNQFYRILGCVNGLVCLIDDIGRGTDHMLLWNPLLRRSIHIPKPNIAPDQLLHKTPVYGFGCGRFTDDCKILRILCPNEKSVINRSKPLIEIFRLGKGFWENLDLSVSFTQLDSRQAYLNGAIHWLSYRNLIAAFDVDTEVFTDIKLPNDLQNSSLHCLIIAAWRKSLSVFEVHYPGDFCLWVKKEYNVEGSWSRLFTVKSFGVSRWIGSLRKNGQVLLVENGYQLVSYDPETNQITDSAIKQPGAFRVFHMKPYTESLVLLDRVDAGPVVVME</sequence>
<dbReference type="Pfam" id="PF07734">
    <property type="entry name" value="FBA_1"/>
    <property type="match status" value="1"/>
</dbReference>
<comment type="caution">
    <text evidence="2">The sequence shown here is derived from an EMBL/GenBank/DDBJ whole genome shotgun (WGS) entry which is preliminary data.</text>
</comment>
<dbReference type="InterPro" id="IPR001810">
    <property type="entry name" value="F-box_dom"/>
</dbReference>
<dbReference type="SUPFAM" id="SSF81383">
    <property type="entry name" value="F-box domain"/>
    <property type="match status" value="1"/>
</dbReference>
<gene>
    <name evidence="2" type="ORF">Nepgr_008983</name>
</gene>
<dbReference type="InterPro" id="IPR036047">
    <property type="entry name" value="F-box-like_dom_sf"/>
</dbReference>
<dbReference type="InterPro" id="IPR050796">
    <property type="entry name" value="SCF_F-box_component"/>
</dbReference>
<organism evidence="2 3">
    <name type="scientific">Nepenthes gracilis</name>
    <name type="common">Slender pitcher plant</name>
    <dbReference type="NCBI Taxonomy" id="150966"/>
    <lineage>
        <taxon>Eukaryota</taxon>
        <taxon>Viridiplantae</taxon>
        <taxon>Streptophyta</taxon>
        <taxon>Embryophyta</taxon>
        <taxon>Tracheophyta</taxon>
        <taxon>Spermatophyta</taxon>
        <taxon>Magnoliopsida</taxon>
        <taxon>eudicotyledons</taxon>
        <taxon>Gunneridae</taxon>
        <taxon>Pentapetalae</taxon>
        <taxon>Caryophyllales</taxon>
        <taxon>Nepenthaceae</taxon>
        <taxon>Nepenthes</taxon>
    </lineage>
</organism>
<dbReference type="InterPro" id="IPR017451">
    <property type="entry name" value="F-box-assoc_interact_dom"/>
</dbReference>
<feature type="domain" description="F-box" evidence="1">
    <location>
        <begin position="1"/>
        <end position="45"/>
    </location>
</feature>
<name>A0AAD3S9L3_NEPGR</name>
<dbReference type="EMBL" id="BSYO01000007">
    <property type="protein sequence ID" value="GMH07143.1"/>
    <property type="molecule type" value="Genomic_DNA"/>
</dbReference>
<evidence type="ECO:0000313" key="3">
    <source>
        <dbReference type="Proteomes" id="UP001279734"/>
    </source>
</evidence>
<dbReference type="CDD" id="cd22157">
    <property type="entry name" value="F-box_AtFBW1-like"/>
    <property type="match status" value="1"/>
</dbReference>
<dbReference type="Gene3D" id="1.20.1280.50">
    <property type="match status" value="1"/>
</dbReference>
<dbReference type="Pfam" id="PF00646">
    <property type="entry name" value="F-box"/>
    <property type="match status" value="1"/>
</dbReference>
<reference evidence="2" key="1">
    <citation type="submission" date="2023-05" db="EMBL/GenBank/DDBJ databases">
        <title>Nepenthes gracilis genome sequencing.</title>
        <authorList>
            <person name="Fukushima K."/>
        </authorList>
    </citation>
    <scope>NUCLEOTIDE SEQUENCE</scope>
    <source>
        <strain evidence="2">SING2019-196</strain>
    </source>
</reference>
<dbReference type="PROSITE" id="PS50181">
    <property type="entry name" value="FBOX"/>
    <property type="match status" value="1"/>
</dbReference>
<dbReference type="InterPro" id="IPR006527">
    <property type="entry name" value="F-box-assoc_dom_typ1"/>
</dbReference>
<dbReference type="AlphaFoldDB" id="A0AAD3S9L3"/>
<keyword evidence="3" id="KW-1185">Reference proteome</keyword>
<dbReference type="Proteomes" id="UP001279734">
    <property type="component" value="Unassembled WGS sequence"/>
</dbReference>
<dbReference type="NCBIfam" id="TIGR01640">
    <property type="entry name" value="F_box_assoc_1"/>
    <property type="match status" value="1"/>
</dbReference>
<dbReference type="SMART" id="SM00256">
    <property type="entry name" value="FBOX"/>
    <property type="match status" value="1"/>
</dbReference>
<protein>
    <recommendedName>
        <fullName evidence="1">F-box domain-containing protein</fullName>
    </recommendedName>
</protein>
<dbReference type="PANTHER" id="PTHR31672:SF13">
    <property type="entry name" value="F-BOX PROTEIN CPR30-LIKE"/>
    <property type="match status" value="1"/>
</dbReference>